<evidence type="ECO:0000313" key="2">
    <source>
        <dbReference type="EMBL" id="GHH78606.1"/>
    </source>
</evidence>
<evidence type="ECO:0000313" key="3">
    <source>
        <dbReference type="Proteomes" id="UP000627369"/>
    </source>
</evidence>
<sequence>MSPDSIRRTLARRGSGLAATVVNETNRLVGSNAATVERADANRAFLDAVEKHDEHVSAKTRRARRELLDHVLQADDGTTLFALTTGRIAWTSPSGAFGRALTLVETAVDEGDLRYATEVVEQLLAERPQSPRAHDLRGVLEAAEDNWAAAKKDWRLAERRTTPDPEELRQTVDRRVRREKNLAMLRAAVVQWSSTLDVDGLDEATRSLVDQVLSVARSPRRGEELEAGVEALLVHTAATDDTATVSALFDAYAVMRGRTSPRSEPDWLVTAVKEASALSDDGDFAGAAAVLEKVATTPGALRINQFLLMWARLLSSTSRYGAAHSVLGLVTAPPEDVAQAQFQRARTAWITHRYEDGEIAAAAALEADPERSAASKMLEQIRSSAYSRSALGAADLAGSVAHVAYYPGATGNFGDVILPIAVRAAIETATAPTTWRPYHAHQVVDDVTVEQFNAQRAVVVGGGGLFLPDTSPNGNSGWQWNVDNDHLERITTPLALFAVGYNLFAGQTFKGTLFQDSLVKVAEKAEFLGLRNQGSIDRVRSALPASLQDKVRYVPCPTTILSRIRPLATAPATGTGRVLLNAAFDRRSRRFGESYGEFLEEMARLVNGVRASGAEIAFAAHLTSDERLVNDLRRSFDLELPVERLYNNPLEESLAVYRDASLVIGMRGHATMVPFGLGTPVLSIVSHPKMRYFLEDIGRLSWAFDAATPDLGERLLESTLDIVAREEEVRREVLALQEQLVEPVFSAARSLVG</sequence>
<reference evidence="2" key="2">
    <citation type="submission" date="2020-09" db="EMBL/GenBank/DDBJ databases">
        <authorList>
            <person name="Sun Q."/>
            <person name="Zhou Y."/>
        </authorList>
    </citation>
    <scope>NUCLEOTIDE SEQUENCE</scope>
    <source>
        <strain evidence="2">CGMCC 4.7398</strain>
    </source>
</reference>
<reference evidence="2" key="1">
    <citation type="journal article" date="2014" name="Int. J. Syst. Evol. Microbiol.">
        <title>Complete genome sequence of Corynebacterium casei LMG S-19264T (=DSM 44701T), isolated from a smear-ripened cheese.</title>
        <authorList>
            <consortium name="US DOE Joint Genome Institute (JGI-PGF)"/>
            <person name="Walter F."/>
            <person name="Albersmeier A."/>
            <person name="Kalinowski J."/>
            <person name="Ruckert C."/>
        </authorList>
    </citation>
    <scope>NUCLEOTIDE SEQUENCE</scope>
    <source>
        <strain evidence="2">CGMCC 4.7398</strain>
    </source>
</reference>
<proteinExistence type="predicted"/>
<dbReference type="Gene3D" id="1.25.40.10">
    <property type="entry name" value="Tetratricopeptide repeat domain"/>
    <property type="match status" value="1"/>
</dbReference>
<dbReference type="PANTHER" id="PTHR36836">
    <property type="entry name" value="COLANIC ACID BIOSYNTHESIS PROTEIN WCAK"/>
    <property type="match status" value="1"/>
</dbReference>
<dbReference type="InterPro" id="IPR011990">
    <property type="entry name" value="TPR-like_helical_dom_sf"/>
</dbReference>
<dbReference type="InterPro" id="IPR007345">
    <property type="entry name" value="Polysacch_pyruvyl_Trfase"/>
</dbReference>
<dbReference type="SUPFAM" id="SSF48452">
    <property type="entry name" value="TPR-like"/>
    <property type="match status" value="1"/>
</dbReference>
<dbReference type="AlphaFoldDB" id="A0A919G6E9"/>
<dbReference type="Proteomes" id="UP000627369">
    <property type="component" value="Unassembled WGS sequence"/>
</dbReference>
<name>A0A919G6E9_9MICO</name>
<comment type="caution">
    <text evidence="2">The sequence shown here is derived from an EMBL/GenBank/DDBJ whole genome shotgun (WGS) entry which is preliminary data.</text>
</comment>
<dbReference type="EMBL" id="BNAS01000007">
    <property type="protein sequence ID" value="GHH78606.1"/>
    <property type="molecule type" value="Genomic_DNA"/>
</dbReference>
<organism evidence="2 3">
    <name type="scientific">Promicromonospora soli</name>
    <dbReference type="NCBI Taxonomy" id="2035533"/>
    <lineage>
        <taxon>Bacteria</taxon>
        <taxon>Bacillati</taxon>
        <taxon>Actinomycetota</taxon>
        <taxon>Actinomycetes</taxon>
        <taxon>Micrococcales</taxon>
        <taxon>Promicromonosporaceae</taxon>
        <taxon>Promicromonospora</taxon>
    </lineage>
</organism>
<dbReference type="Pfam" id="PF04230">
    <property type="entry name" value="PS_pyruv_trans"/>
    <property type="match status" value="1"/>
</dbReference>
<feature type="domain" description="Polysaccharide pyruvyl transferase" evidence="1">
    <location>
        <begin position="456"/>
        <end position="686"/>
    </location>
</feature>
<dbReference type="PANTHER" id="PTHR36836:SF1">
    <property type="entry name" value="COLANIC ACID BIOSYNTHESIS PROTEIN WCAK"/>
    <property type="match status" value="1"/>
</dbReference>
<keyword evidence="3" id="KW-1185">Reference proteome</keyword>
<dbReference type="RefSeq" id="WP_189671268.1">
    <property type="nucleotide sequence ID" value="NZ_BNAS01000007.1"/>
</dbReference>
<evidence type="ECO:0000259" key="1">
    <source>
        <dbReference type="Pfam" id="PF04230"/>
    </source>
</evidence>
<protein>
    <recommendedName>
        <fullName evidence="1">Polysaccharide pyruvyl transferase domain-containing protein</fullName>
    </recommendedName>
</protein>
<accession>A0A919G6E9</accession>
<gene>
    <name evidence="2" type="ORF">GCM10017772_42380</name>
</gene>